<protein>
    <recommendedName>
        <fullName evidence="4">Prepilin-type N-terminal cleavage/methylation domain-containing protein</fullName>
    </recommendedName>
</protein>
<comment type="caution">
    <text evidence="2">The sequence shown here is derived from an EMBL/GenBank/DDBJ whole genome shotgun (WGS) entry which is preliminary data.</text>
</comment>
<feature type="non-terminal residue" evidence="2">
    <location>
        <position position="66"/>
    </location>
</feature>
<keyword evidence="1" id="KW-0472">Membrane</keyword>
<sequence>MKGIDNRQSEKGLSLLEIAIALIVVGLLVTPLLQMYNINKMERISRENNKGLENIAVALNKYDKQK</sequence>
<dbReference type="Proteomes" id="UP000249739">
    <property type="component" value="Unassembled WGS sequence"/>
</dbReference>
<evidence type="ECO:0000313" key="2">
    <source>
        <dbReference type="EMBL" id="PZP55505.1"/>
    </source>
</evidence>
<dbReference type="EMBL" id="QFOT01000066">
    <property type="protein sequence ID" value="PZP55505.1"/>
    <property type="molecule type" value="Genomic_DNA"/>
</dbReference>
<evidence type="ECO:0000313" key="3">
    <source>
        <dbReference type="Proteomes" id="UP000249739"/>
    </source>
</evidence>
<gene>
    <name evidence="2" type="ORF">DI586_06700</name>
</gene>
<reference evidence="2 3" key="1">
    <citation type="submission" date="2017-08" db="EMBL/GenBank/DDBJ databases">
        <title>Infants hospitalized years apart are colonized by the same room-sourced microbial strains.</title>
        <authorList>
            <person name="Brooks B."/>
            <person name="Olm M.R."/>
            <person name="Firek B.A."/>
            <person name="Baker R."/>
            <person name="Thomas B.C."/>
            <person name="Morowitz M.J."/>
            <person name="Banfield J.F."/>
        </authorList>
    </citation>
    <scope>NUCLEOTIDE SEQUENCE [LARGE SCALE GENOMIC DNA]</scope>
    <source>
        <strain evidence="2">S2_006_000_R2_64</strain>
    </source>
</reference>
<organism evidence="2 3">
    <name type="scientific">Micavibrio aeruginosavorus</name>
    <dbReference type="NCBI Taxonomy" id="349221"/>
    <lineage>
        <taxon>Bacteria</taxon>
        <taxon>Pseudomonadati</taxon>
        <taxon>Bdellovibrionota</taxon>
        <taxon>Bdellovibrionia</taxon>
        <taxon>Bdellovibrionales</taxon>
        <taxon>Pseudobdellovibrionaceae</taxon>
        <taxon>Micavibrio</taxon>
    </lineage>
</organism>
<evidence type="ECO:0008006" key="4">
    <source>
        <dbReference type="Google" id="ProtNLM"/>
    </source>
</evidence>
<keyword evidence="1" id="KW-0812">Transmembrane</keyword>
<dbReference type="AlphaFoldDB" id="A0A2W5FHM2"/>
<feature type="transmembrane region" description="Helical" evidence="1">
    <location>
        <begin position="12"/>
        <end position="33"/>
    </location>
</feature>
<evidence type="ECO:0000256" key="1">
    <source>
        <dbReference type="SAM" id="Phobius"/>
    </source>
</evidence>
<proteinExistence type="predicted"/>
<name>A0A2W5FHM2_9BACT</name>
<accession>A0A2W5FHM2</accession>
<keyword evidence="1" id="KW-1133">Transmembrane helix</keyword>